<gene>
    <name evidence="1" type="ORF">F383_18965</name>
</gene>
<name>A0A0B0MN53_GOSAR</name>
<proteinExistence type="predicted"/>
<comment type="caution">
    <text evidence="1">The sequence shown here is derived from an EMBL/GenBank/DDBJ whole genome shotgun (WGS) entry which is preliminary data.</text>
</comment>
<evidence type="ECO:0000313" key="2">
    <source>
        <dbReference type="Proteomes" id="UP000032142"/>
    </source>
</evidence>
<protein>
    <submittedName>
        <fullName evidence="1">Uncharacterized protein</fullName>
    </submittedName>
</protein>
<dbReference type="EMBL" id="JRRC01124564">
    <property type="protein sequence ID" value="KHG00331.1"/>
    <property type="molecule type" value="Genomic_DNA"/>
</dbReference>
<keyword evidence="2" id="KW-1185">Reference proteome</keyword>
<organism evidence="1 2">
    <name type="scientific">Gossypium arboreum</name>
    <name type="common">Tree cotton</name>
    <name type="synonym">Gossypium nanking</name>
    <dbReference type="NCBI Taxonomy" id="29729"/>
    <lineage>
        <taxon>Eukaryota</taxon>
        <taxon>Viridiplantae</taxon>
        <taxon>Streptophyta</taxon>
        <taxon>Embryophyta</taxon>
        <taxon>Tracheophyta</taxon>
        <taxon>Spermatophyta</taxon>
        <taxon>Magnoliopsida</taxon>
        <taxon>eudicotyledons</taxon>
        <taxon>Gunneridae</taxon>
        <taxon>Pentapetalae</taxon>
        <taxon>rosids</taxon>
        <taxon>malvids</taxon>
        <taxon>Malvales</taxon>
        <taxon>Malvaceae</taxon>
        <taxon>Malvoideae</taxon>
        <taxon>Gossypium</taxon>
    </lineage>
</organism>
<evidence type="ECO:0000313" key="1">
    <source>
        <dbReference type="EMBL" id="KHG00331.1"/>
    </source>
</evidence>
<dbReference type="Proteomes" id="UP000032142">
    <property type="component" value="Unassembled WGS sequence"/>
</dbReference>
<dbReference type="AlphaFoldDB" id="A0A0B0MN53"/>
<sequence length="56" mass="6256">MELKSVCFTWPHTRACDLAMLQKSVYPTVLAQPDTQPCVAISKATRVRHTGVWLAV</sequence>
<accession>A0A0B0MN53</accession>
<reference evidence="2" key="1">
    <citation type="submission" date="2014-09" db="EMBL/GenBank/DDBJ databases">
        <authorList>
            <person name="Mudge J."/>
            <person name="Ramaraj T."/>
            <person name="Lindquist I.E."/>
            <person name="Bharti A.K."/>
            <person name="Sundararajan A."/>
            <person name="Cameron C.T."/>
            <person name="Woodward J.E."/>
            <person name="May G.D."/>
            <person name="Brubaker C."/>
            <person name="Broadhvest J."/>
            <person name="Wilkins T.A."/>
        </authorList>
    </citation>
    <scope>NUCLEOTIDE SEQUENCE</scope>
    <source>
        <strain evidence="2">cv. AKA8401</strain>
    </source>
</reference>